<accession>S2JFW2</accession>
<dbReference type="InterPro" id="IPR000719">
    <property type="entry name" value="Prot_kinase_dom"/>
</dbReference>
<dbReference type="OMA" id="STFRHIN"/>
<dbReference type="Pfam" id="PF00069">
    <property type="entry name" value="Pkinase"/>
    <property type="match status" value="1"/>
</dbReference>
<dbReference type="CDD" id="cd13994">
    <property type="entry name" value="STKc_HAL4_like"/>
    <property type="match status" value="1"/>
</dbReference>
<evidence type="ECO:0000256" key="5">
    <source>
        <dbReference type="ARBA" id="ARBA00022840"/>
    </source>
</evidence>
<reference evidence="9" key="1">
    <citation type="submission" date="2013-05" db="EMBL/GenBank/DDBJ databases">
        <title>The Genome sequence of Mucor circinelloides f. circinelloides 1006PhL.</title>
        <authorList>
            <consortium name="The Broad Institute Genomics Platform"/>
            <person name="Cuomo C."/>
            <person name="Earl A."/>
            <person name="Findley K."/>
            <person name="Lee S.C."/>
            <person name="Walker B."/>
            <person name="Young S."/>
            <person name="Zeng Q."/>
            <person name="Gargeya S."/>
            <person name="Fitzgerald M."/>
            <person name="Haas B."/>
            <person name="Abouelleil A."/>
            <person name="Allen A.W."/>
            <person name="Alvarado L."/>
            <person name="Arachchi H.M."/>
            <person name="Berlin A.M."/>
            <person name="Chapman S.B."/>
            <person name="Gainer-Dewar J."/>
            <person name="Goldberg J."/>
            <person name="Griggs A."/>
            <person name="Gujja S."/>
            <person name="Hansen M."/>
            <person name="Howarth C."/>
            <person name="Imamovic A."/>
            <person name="Ireland A."/>
            <person name="Larimer J."/>
            <person name="McCowan C."/>
            <person name="Murphy C."/>
            <person name="Pearson M."/>
            <person name="Poon T.W."/>
            <person name="Priest M."/>
            <person name="Roberts A."/>
            <person name="Saif S."/>
            <person name="Shea T."/>
            <person name="Sisk P."/>
            <person name="Sykes S."/>
            <person name="Wortman J."/>
            <person name="Nusbaum C."/>
            <person name="Birren B."/>
        </authorList>
    </citation>
    <scope>NUCLEOTIDE SEQUENCE [LARGE SCALE GENOMIC DNA]</scope>
    <source>
        <strain evidence="9">1006PhL</strain>
    </source>
</reference>
<feature type="compositionally biased region" description="Low complexity" evidence="6">
    <location>
        <begin position="35"/>
        <end position="44"/>
    </location>
</feature>
<dbReference type="AlphaFoldDB" id="S2JFW2"/>
<dbReference type="eggNOG" id="KOG0590">
    <property type="taxonomic scope" value="Eukaryota"/>
</dbReference>
<keyword evidence="9" id="KW-1185">Reference proteome</keyword>
<evidence type="ECO:0000259" key="7">
    <source>
        <dbReference type="PROSITE" id="PS50011"/>
    </source>
</evidence>
<dbReference type="InterPro" id="IPR050205">
    <property type="entry name" value="CDPK_Ser/Thr_kinases"/>
</dbReference>
<dbReference type="STRING" id="1220926.S2JFW2"/>
<evidence type="ECO:0000256" key="2">
    <source>
        <dbReference type="ARBA" id="ARBA00022679"/>
    </source>
</evidence>
<feature type="compositionally biased region" description="Polar residues" evidence="6">
    <location>
        <begin position="87"/>
        <end position="119"/>
    </location>
</feature>
<dbReference type="PROSITE" id="PS50011">
    <property type="entry name" value="PROTEIN_KINASE_DOM"/>
    <property type="match status" value="1"/>
</dbReference>
<evidence type="ECO:0000256" key="1">
    <source>
        <dbReference type="ARBA" id="ARBA00022527"/>
    </source>
</evidence>
<evidence type="ECO:0000313" key="9">
    <source>
        <dbReference type="Proteomes" id="UP000014254"/>
    </source>
</evidence>
<sequence length="443" mass="50673">MVHLSNIFHLPQQRSHGKPSSRICSTQTSRRNSRDSSVTSSTDTTFEEGKNWLWKQLHIHHQSQQQSKSDQQQYQVKQTQHTKSTDDASSNGTPVQLSPSPSRQTLTTVKSCDSISDSVSAGTSKLHRLNTTNLREYGECYKRLGKGSTAIISVCRSKKIIPSSDSRGNKSSKLYAIKQFRKRNKTESEKEYMKKLTSEFCISSTFRHINVVETIDLVLDDQSRYCTVMEYCPGGDLFSVIMSEHMTDLELTCCFKQMMQGLAYLHSVGVAHRDIKPENLLLTLDGKLKITDFGVSDVFRCAWEKTGHKSRGLVGSEPYIAPEAFEKDHEYWGANADIWSAGIVMYSMWRGGHAWIRADKKSDREFRNYLRHNVTRSFPNFKKFPDPMRELIYSMLDPNPDTRITAEQVLQNEWVQSILVCEKGIDAMNRDHHHTNISSLKKQ</sequence>
<dbReference type="InParanoid" id="S2JFW2"/>
<dbReference type="InterPro" id="IPR011009">
    <property type="entry name" value="Kinase-like_dom_sf"/>
</dbReference>
<keyword evidence="5" id="KW-0067">ATP-binding</keyword>
<dbReference type="SMART" id="SM00220">
    <property type="entry name" value="S_TKc"/>
    <property type="match status" value="1"/>
</dbReference>
<name>S2JFW2_MUCC1</name>
<dbReference type="PROSITE" id="PS00108">
    <property type="entry name" value="PROTEIN_KINASE_ST"/>
    <property type="match status" value="1"/>
</dbReference>
<dbReference type="EMBL" id="KE123969">
    <property type="protein sequence ID" value="EPB87367.1"/>
    <property type="molecule type" value="Genomic_DNA"/>
</dbReference>
<dbReference type="VEuPathDB" id="FungiDB:HMPREF1544_05793"/>
<dbReference type="OrthoDB" id="6513151at2759"/>
<feature type="region of interest" description="Disordered" evidence="6">
    <location>
        <begin position="1"/>
        <end position="44"/>
    </location>
</feature>
<protein>
    <submittedName>
        <fullName evidence="8">HAL protein kinase</fullName>
    </submittedName>
</protein>
<keyword evidence="1" id="KW-0723">Serine/threonine-protein kinase</keyword>
<dbReference type="Gene3D" id="1.10.510.10">
    <property type="entry name" value="Transferase(Phosphotransferase) domain 1"/>
    <property type="match status" value="1"/>
</dbReference>
<dbReference type="GO" id="GO:0005524">
    <property type="term" value="F:ATP binding"/>
    <property type="evidence" value="ECO:0007669"/>
    <property type="project" value="UniProtKB-KW"/>
</dbReference>
<feature type="domain" description="Protein kinase" evidence="7">
    <location>
        <begin position="138"/>
        <end position="415"/>
    </location>
</feature>
<organism evidence="8 9">
    <name type="scientific">Mucor circinelloides f. circinelloides (strain 1006PhL)</name>
    <name type="common">Mucormycosis agent</name>
    <name type="synonym">Calyptromyces circinelloides</name>
    <dbReference type="NCBI Taxonomy" id="1220926"/>
    <lineage>
        <taxon>Eukaryota</taxon>
        <taxon>Fungi</taxon>
        <taxon>Fungi incertae sedis</taxon>
        <taxon>Mucoromycota</taxon>
        <taxon>Mucoromycotina</taxon>
        <taxon>Mucoromycetes</taxon>
        <taxon>Mucorales</taxon>
        <taxon>Mucorineae</taxon>
        <taxon>Mucoraceae</taxon>
        <taxon>Mucor</taxon>
    </lineage>
</organism>
<evidence type="ECO:0000256" key="3">
    <source>
        <dbReference type="ARBA" id="ARBA00022741"/>
    </source>
</evidence>
<keyword evidence="2" id="KW-0808">Transferase</keyword>
<dbReference type="InterPro" id="IPR008271">
    <property type="entry name" value="Ser/Thr_kinase_AS"/>
</dbReference>
<evidence type="ECO:0000256" key="4">
    <source>
        <dbReference type="ARBA" id="ARBA00022777"/>
    </source>
</evidence>
<dbReference type="PANTHER" id="PTHR24349">
    <property type="entry name" value="SERINE/THREONINE-PROTEIN KINASE"/>
    <property type="match status" value="1"/>
</dbReference>
<proteinExistence type="predicted"/>
<evidence type="ECO:0000256" key="6">
    <source>
        <dbReference type="SAM" id="MobiDB-lite"/>
    </source>
</evidence>
<evidence type="ECO:0000313" key="8">
    <source>
        <dbReference type="EMBL" id="EPB87367.1"/>
    </source>
</evidence>
<dbReference type="Proteomes" id="UP000014254">
    <property type="component" value="Unassembled WGS sequence"/>
</dbReference>
<feature type="compositionally biased region" description="Low complexity" evidence="6">
    <location>
        <begin position="62"/>
        <end position="79"/>
    </location>
</feature>
<keyword evidence="4 8" id="KW-0418">Kinase</keyword>
<gene>
    <name evidence="8" type="ORF">HMPREF1544_05793</name>
</gene>
<dbReference type="SUPFAM" id="SSF56112">
    <property type="entry name" value="Protein kinase-like (PK-like)"/>
    <property type="match status" value="1"/>
</dbReference>
<dbReference type="GO" id="GO:0004674">
    <property type="term" value="F:protein serine/threonine kinase activity"/>
    <property type="evidence" value="ECO:0007669"/>
    <property type="project" value="UniProtKB-KW"/>
</dbReference>
<feature type="region of interest" description="Disordered" evidence="6">
    <location>
        <begin position="59"/>
        <end position="119"/>
    </location>
</feature>
<keyword evidence="3" id="KW-0547">Nucleotide-binding</keyword>